<evidence type="ECO:0000256" key="11">
    <source>
        <dbReference type="ARBA" id="ARBA00023180"/>
    </source>
</evidence>
<feature type="binding site" evidence="13">
    <location>
        <position position="203"/>
    </location>
    <ligand>
        <name>Ca(2+)</name>
        <dbReference type="ChEBI" id="CHEBI:29108"/>
        <label>2</label>
    </ligand>
</feature>
<keyword evidence="9 13" id="KW-0408">Iron</keyword>
<dbReference type="Proteomes" id="UP001604336">
    <property type="component" value="Unassembled WGS sequence"/>
</dbReference>
<accession>A0ABD1THJ1</accession>
<dbReference type="PRINTS" id="PR00461">
    <property type="entry name" value="PLPEROXIDASE"/>
</dbReference>
<comment type="similarity">
    <text evidence="2">Belongs to the peroxidase family. Ascorbate peroxidase subfamily.</text>
</comment>
<keyword evidence="5 16" id="KW-0349">Heme</keyword>
<evidence type="ECO:0000256" key="9">
    <source>
        <dbReference type="ARBA" id="ARBA00023004"/>
    </source>
</evidence>
<dbReference type="Gene3D" id="1.10.420.10">
    <property type="entry name" value="Peroxidase, domain 2"/>
    <property type="match status" value="1"/>
</dbReference>
<evidence type="ECO:0000256" key="6">
    <source>
        <dbReference type="ARBA" id="ARBA00022723"/>
    </source>
</evidence>
<dbReference type="GO" id="GO:0006979">
    <property type="term" value="P:response to oxidative stress"/>
    <property type="evidence" value="ECO:0007669"/>
    <property type="project" value="UniProtKB-UniRule"/>
</dbReference>
<dbReference type="InterPro" id="IPR033905">
    <property type="entry name" value="Secretory_peroxidase"/>
</dbReference>
<dbReference type="EMBL" id="JBFOLK010000005">
    <property type="protein sequence ID" value="KAL2512185.1"/>
    <property type="molecule type" value="Genomic_DNA"/>
</dbReference>
<keyword evidence="6 13" id="KW-0479">Metal-binding</keyword>
<keyword evidence="10 15" id="KW-1015">Disulfide bond</keyword>
<dbReference type="EC" id="1.11.1.7" evidence="3 16"/>
<dbReference type="GO" id="GO:0020037">
    <property type="term" value="F:heme binding"/>
    <property type="evidence" value="ECO:0007669"/>
    <property type="project" value="UniProtKB-UniRule"/>
</dbReference>
<evidence type="ECO:0000256" key="4">
    <source>
        <dbReference type="ARBA" id="ARBA00022559"/>
    </source>
</evidence>
<dbReference type="Pfam" id="PF00141">
    <property type="entry name" value="peroxidase"/>
    <property type="match status" value="1"/>
</dbReference>
<evidence type="ECO:0000256" key="7">
    <source>
        <dbReference type="ARBA" id="ARBA00022837"/>
    </source>
</evidence>
<evidence type="ECO:0000256" key="16">
    <source>
        <dbReference type="RuleBase" id="RU362060"/>
    </source>
</evidence>
<protein>
    <recommendedName>
        <fullName evidence="3 16">Peroxidase</fullName>
        <ecNumber evidence="3 16">1.11.1.7</ecNumber>
    </recommendedName>
</protein>
<comment type="cofactor">
    <cofactor evidence="13 16">
        <name>Ca(2+)</name>
        <dbReference type="ChEBI" id="CHEBI:29108"/>
    </cofactor>
    <text evidence="13 16">Binds 2 calcium ions per subunit.</text>
</comment>
<dbReference type="PANTHER" id="PTHR31388:SF34">
    <property type="entry name" value="PEROXIDASE 10"/>
    <property type="match status" value="1"/>
</dbReference>
<evidence type="ECO:0000256" key="1">
    <source>
        <dbReference type="ARBA" id="ARBA00000189"/>
    </source>
</evidence>
<keyword evidence="8 16" id="KW-0560">Oxidoreductase</keyword>
<comment type="catalytic activity">
    <reaction evidence="1 16">
        <text>2 a phenolic donor + H2O2 = 2 a phenolic radical donor + 2 H2O</text>
        <dbReference type="Rhea" id="RHEA:56136"/>
        <dbReference type="ChEBI" id="CHEBI:15377"/>
        <dbReference type="ChEBI" id="CHEBI:16240"/>
        <dbReference type="ChEBI" id="CHEBI:139520"/>
        <dbReference type="ChEBI" id="CHEBI:139521"/>
        <dbReference type="EC" id="1.11.1.7"/>
    </reaction>
</comment>
<dbReference type="InterPro" id="IPR019793">
    <property type="entry name" value="Peroxidases_heam-ligand_BS"/>
</dbReference>
<evidence type="ECO:0000313" key="19">
    <source>
        <dbReference type="Proteomes" id="UP001604336"/>
    </source>
</evidence>
<feature type="binding site" evidence="13">
    <location>
        <position position="81"/>
    </location>
    <ligand>
        <name>Ca(2+)</name>
        <dbReference type="ChEBI" id="CHEBI:29108"/>
        <label>1</label>
    </ligand>
</feature>
<feature type="binding site" description="axial binding residue" evidence="13">
    <location>
        <position position="202"/>
    </location>
    <ligand>
        <name>heme b</name>
        <dbReference type="ChEBI" id="CHEBI:60344"/>
    </ligand>
    <ligandPart>
        <name>Fe</name>
        <dbReference type="ChEBI" id="CHEBI:18248"/>
    </ligandPart>
</feature>
<keyword evidence="7 13" id="KW-0106">Calcium</keyword>
<evidence type="ECO:0000256" key="3">
    <source>
        <dbReference type="ARBA" id="ARBA00012313"/>
    </source>
</evidence>
<evidence type="ECO:0000256" key="13">
    <source>
        <dbReference type="PIRSR" id="PIRSR600823-3"/>
    </source>
</evidence>
<keyword evidence="4 16" id="KW-0575">Peroxidase</keyword>
<dbReference type="GO" id="GO:0140825">
    <property type="term" value="F:lactoperoxidase activity"/>
    <property type="evidence" value="ECO:0007669"/>
    <property type="project" value="UniProtKB-EC"/>
</dbReference>
<dbReference type="AlphaFoldDB" id="A0ABD1THJ1"/>
<feature type="binding site" evidence="13">
    <location>
        <position position="263"/>
    </location>
    <ligand>
        <name>Ca(2+)</name>
        <dbReference type="ChEBI" id="CHEBI:29108"/>
        <label>2</label>
    </ligand>
</feature>
<comment type="similarity">
    <text evidence="16">Belongs to the peroxidase family. Classical plant (class III) peroxidase subfamily.</text>
</comment>
<name>A0ABD1THJ1_9LAMI</name>
<evidence type="ECO:0000256" key="12">
    <source>
        <dbReference type="PIRSR" id="PIRSR600823-2"/>
    </source>
</evidence>
<keyword evidence="16" id="KW-0964">Secreted</keyword>
<keyword evidence="11" id="KW-0325">Glycoprotein</keyword>
<evidence type="ECO:0000256" key="10">
    <source>
        <dbReference type="ARBA" id="ARBA00023157"/>
    </source>
</evidence>
<feature type="disulfide bond" evidence="15">
    <location>
        <begin position="209"/>
        <end position="241"/>
    </location>
</feature>
<feature type="binding site" evidence="13">
    <location>
        <position position="85"/>
    </location>
    <ligand>
        <name>Ca(2+)</name>
        <dbReference type="ChEBI" id="CHEBI:29108"/>
        <label>1</label>
    </ligand>
</feature>
<feature type="domain" description="Plant heme peroxidase family profile" evidence="17">
    <location>
        <begin position="25"/>
        <end position="335"/>
    </location>
</feature>
<reference evidence="19" key="1">
    <citation type="submission" date="2024-07" db="EMBL/GenBank/DDBJ databases">
        <title>Two chromosome-level genome assemblies of Korean endemic species Abeliophyllum distichum and Forsythia ovata (Oleaceae).</title>
        <authorList>
            <person name="Jang H."/>
        </authorList>
    </citation>
    <scope>NUCLEOTIDE SEQUENCE [LARGE SCALE GENOMIC DNA]</scope>
</reference>
<keyword evidence="19" id="KW-1185">Reference proteome</keyword>
<dbReference type="InterPro" id="IPR000823">
    <property type="entry name" value="Peroxidase_pln"/>
</dbReference>
<organism evidence="18 19">
    <name type="scientific">Abeliophyllum distichum</name>
    <dbReference type="NCBI Taxonomy" id="126358"/>
    <lineage>
        <taxon>Eukaryota</taxon>
        <taxon>Viridiplantae</taxon>
        <taxon>Streptophyta</taxon>
        <taxon>Embryophyta</taxon>
        <taxon>Tracheophyta</taxon>
        <taxon>Spermatophyta</taxon>
        <taxon>Magnoliopsida</taxon>
        <taxon>eudicotyledons</taxon>
        <taxon>Gunneridae</taxon>
        <taxon>Pentapetalae</taxon>
        <taxon>asterids</taxon>
        <taxon>lamiids</taxon>
        <taxon>Lamiales</taxon>
        <taxon>Oleaceae</taxon>
        <taxon>Forsythieae</taxon>
        <taxon>Abeliophyllum</taxon>
    </lineage>
</organism>
<gene>
    <name evidence="18" type="ORF">Adt_17785</name>
</gene>
<comment type="caution">
    <text evidence="18">The sequence shown here is derived from an EMBL/GenBank/DDBJ whole genome shotgun (WGS) entry which is preliminary data.</text>
</comment>
<dbReference type="PANTHER" id="PTHR31388">
    <property type="entry name" value="PEROXIDASE 72-RELATED"/>
    <property type="match status" value="1"/>
</dbReference>
<feature type="binding site" evidence="13">
    <location>
        <position position="255"/>
    </location>
    <ligand>
        <name>Ca(2+)</name>
        <dbReference type="ChEBI" id="CHEBI:29108"/>
        <label>2</label>
    </ligand>
</feature>
<dbReference type="SUPFAM" id="SSF48113">
    <property type="entry name" value="Heme-dependent peroxidases"/>
    <property type="match status" value="1"/>
</dbReference>
<dbReference type="InterPro" id="IPR010255">
    <property type="entry name" value="Haem_peroxidase_sf"/>
</dbReference>
<evidence type="ECO:0000256" key="8">
    <source>
        <dbReference type="ARBA" id="ARBA00023002"/>
    </source>
</evidence>
<feature type="disulfide bond" evidence="15">
    <location>
        <begin position="78"/>
        <end position="82"/>
    </location>
</feature>
<feature type="disulfide bond" evidence="15">
    <location>
        <begin position="35"/>
        <end position="124"/>
    </location>
</feature>
<evidence type="ECO:0000256" key="15">
    <source>
        <dbReference type="PIRSR" id="PIRSR600823-5"/>
    </source>
</evidence>
<comment type="subcellular location">
    <subcellularLocation>
        <location evidence="16">Secreted</location>
    </subcellularLocation>
</comment>
<feature type="disulfide bond" evidence="15">
    <location>
        <begin position="130"/>
        <end position="331"/>
    </location>
</feature>
<evidence type="ECO:0000259" key="17">
    <source>
        <dbReference type="PROSITE" id="PS50873"/>
    </source>
</evidence>
<dbReference type="PROSITE" id="PS00435">
    <property type="entry name" value="PEROXIDASE_1"/>
    <property type="match status" value="1"/>
</dbReference>
<dbReference type="GO" id="GO:0042744">
    <property type="term" value="P:hydrogen peroxide catabolic process"/>
    <property type="evidence" value="ECO:0007669"/>
    <property type="project" value="UniProtKB-KW"/>
</dbReference>
<dbReference type="InterPro" id="IPR002016">
    <property type="entry name" value="Haem_peroxidase"/>
</dbReference>
<comment type="function">
    <text evidence="16">Removal of H(2)O(2), oxidation of toxic reductants, biosynthesis and degradation of lignin, suberization, auxin catabolism, response to environmental stresses such as wounding, pathogen attack and oxidative stress.</text>
</comment>
<dbReference type="PRINTS" id="PR00458">
    <property type="entry name" value="PEROXIDASE"/>
</dbReference>
<evidence type="ECO:0000313" key="18">
    <source>
        <dbReference type="EMBL" id="KAL2512185.1"/>
    </source>
</evidence>
<feature type="binding site" evidence="12">
    <location>
        <position position="172"/>
    </location>
    <ligand>
        <name>substrate</name>
    </ligand>
</feature>
<dbReference type="GO" id="GO:0046872">
    <property type="term" value="F:metal ion binding"/>
    <property type="evidence" value="ECO:0007669"/>
    <property type="project" value="UniProtKB-UniRule"/>
</dbReference>
<feature type="site" description="Transition state stabilizer" evidence="14">
    <location>
        <position position="72"/>
    </location>
</feature>
<feature type="binding site" evidence="13">
    <location>
        <position position="83"/>
    </location>
    <ligand>
        <name>Ca(2+)</name>
        <dbReference type="ChEBI" id="CHEBI:29108"/>
        <label>1</label>
    </ligand>
</feature>
<dbReference type="PROSITE" id="PS50873">
    <property type="entry name" value="PEROXIDASE_4"/>
    <property type="match status" value="1"/>
</dbReference>
<sequence>MHDYMIDPIARPDYSYPDKPADNGMLSYSFYDKSCPNLSMIVSATVKLGVSNGPANPDRSLALHGLEPAPDRVLWRNCHNGCDASVLLDDTKDFKGEKNASPNRNSARGFEVIESIKADVEKSCPSTVSCADILVLAAREAVVMSGGPNWPIPLGRRDGITASEKAANEQLPSPFEPLQNITAKFVANGLDVKDMVVLSGGHTIGFAQCSSFKRRLFNFKDTGKPDPTLDSSVLSNLQNFCPNIDGSNNKTSPLDSQSVYRFDNIYYKNIINNSGLLESDQALIGDPKTEAMVKDYSADQFLFSRDFAASMVKLGNIGVLTGQAGQIRNKCGSIN</sequence>
<dbReference type="Gene3D" id="1.10.520.10">
    <property type="match status" value="1"/>
</dbReference>
<evidence type="ECO:0000256" key="2">
    <source>
        <dbReference type="ARBA" id="ARBA00006873"/>
    </source>
</evidence>
<evidence type="ECO:0000256" key="14">
    <source>
        <dbReference type="PIRSR" id="PIRSR600823-4"/>
    </source>
</evidence>
<keyword evidence="16" id="KW-0376">Hydrogen peroxide</keyword>
<dbReference type="CDD" id="cd00693">
    <property type="entry name" value="secretory_peroxidase"/>
    <property type="match status" value="1"/>
</dbReference>
<comment type="cofactor">
    <cofactor evidence="13 16">
        <name>heme b</name>
        <dbReference type="ChEBI" id="CHEBI:60344"/>
    </cofactor>
    <text evidence="13 16">Binds 1 heme b (iron(II)-protoporphyrin IX) group per subunit.</text>
</comment>
<dbReference type="FunFam" id="1.10.420.10:FF:000001">
    <property type="entry name" value="Peroxidase"/>
    <property type="match status" value="1"/>
</dbReference>
<feature type="binding site" evidence="13">
    <location>
        <position position="97"/>
    </location>
    <ligand>
        <name>Ca(2+)</name>
        <dbReference type="ChEBI" id="CHEBI:29108"/>
        <label>1</label>
    </ligand>
</feature>
<proteinExistence type="inferred from homology"/>
<dbReference type="GO" id="GO:0005576">
    <property type="term" value="C:extracellular region"/>
    <property type="evidence" value="ECO:0007669"/>
    <property type="project" value="UniProtKB-SubCell"/>
</dbReference>
<evidence type="ECO:0000256" key="5">
    <source>
        <dbReference type="ARBA" id="ARBA00022617"/>
    </source>
</evidence>